<dbReference type="Proteomes" id="UP001279410">
    <property type="component" value="Unassembled WGS sequence"/>
</dbReference>
<organism evidence="8 10">
    <name type="scientific">Lates japonicus</name>
    <name type="common">Japanese lates</name>
    <dbReference type="NCBI Taxonomy" id="270547"/>
    <lineage>
        <taxon>Eukaryota</taxon>
        <taxon>Metazoa</taxon>
        <taxon>Chordata</taxon>
        <taxon>Craniata</taxon>
        <taxon>Vertebrata</taxon>
        <taxon>Euteleostomi</taxon>
        <taxon>Actinopterygii</taxon>
        <taxon>Neopterygii</taxon>
        <taxon>Teleostei</taxon>
        <taxon>Neoteleostei</taxon>
        <taxon>Acanthomorphata</taxon>
        <taxon>Carangaria</taxon>
        <taxon>Carangaria incertae sedis</taxon>
        <taxon>Centropomidae</taxon>
        <taxon>Lates</taxon>
    </lineage>
</organism>
<evidence type="ECO:0000256" key="5">
    <source>
        <dbReference type="ARBA" id="ARBA00023242"/>
    </source>
</evidence>
<proteinExistence type="predicted"/>
<sequence length="70" mass="7585">MLEQVPAQMGDGAVRWAKLVIPLVVHSAPKVRLRAAAAMELGMPLLLEKQMEVAAIIEPMMSTVSSCVRN</sequence>
<dbReference type="GO" id="GO:0140445">
    <property type="term" value="C:chromosome, telomeric repeat region"/>
    <property type="evidence" value="ECO:0007669"/>
    <property type="project" value="TreeGrafter"/>
</dbReference>
<dbReference type="EMBL" id="BRZM01009180">
    <property type="protein sequence ID" value="GLD65254.1"/>
    <property type="molecule type" value="Genomic_DNA"/>
</dbReference>
<keyword evidence="4" id="KW-0779">Telomere</keyword>
<evidence type="ECO:0000256" key="2">
    <source>
        <dbReference type="ARBA" id="ARBA00004574"/>
    </source>
</evidence>
<dbReference type="EMBL" id="BRZM01009179">
    <property type="protein sequence ID" value="GLD65243.1"/>
    <property type="molecule type" value="Genomic_DNA"/>
</dbReference>
<evidence type="ECO:0000313" key="8">
    <source>
        <dbReference type="EMBL" id="GLD65243.1"/>
    </source>
</evidence>
<keyword evidence="10" id="KW-1185">Reference proteome</keyword>
<dbReference type="GO" id="GO:0005634">
    <property type="term" value="C:nucleus"/>
    <property type="evidence" value="ECO:0007669"/>
    <property type="project" value="UniProtKB-SubCell"/>
</dbReference>
<dbReference type="PANTHER" id="PTHR22928">
    <property type="entry name" value="TELOMERE-ASSOCIATED PROTEIN RIF1"/>
    <property type="match status" value="1"/>
</dbReference>
<evidence type="ECO:0000259" key="7">
    <source>
        <dbReference type="Pfam" id="PF12231"/>
    </source>
</evidence>
<comment type="subcellular location">
    <subcellularLocation>
        <location evidence="2">Chromosome</location>
        <location evidence="2">Telomere</location>
    </subcellularLocation>
    <subcellularLocation>
        <location evidence="1">Nucleus</location>
    </subcellularLocation>
</comment>
<evidence type="ECO:0000256" key="6">
    <source>
        <dbReference type="ARBA" id="ARBA00023306"/>
    </source>
</evidence>
<evidence type="ECO:0000313" key="10">
    <source>
        <dbReference type="Proteomes" id="UP001279410"/>
    </source>
</evidence>
<accession>A0AAD3N3R9</accession>
<dbReference type="InterPro" id="IPR022031">
    <property type="entry name" value="Rif1_N"/>
</dbReference>
<protein>
    <submittedName>
        <fullName evidence="8">Telomere-associated protein RIF1-like protein</fullName>
    </submittedName>
</protein>
<keyword evidence="5" id="KW-0539">Nucleus</keyword>
<gene>
    <name evidence="8" type="ORF">AKAME5_003007700</name>
    <name evidence="9" type="ORF">AKAME5_003007900</name>
</gene>
<dbReference type="GO" id="GO:0000723">
    <property type="term" value="P:telomere maintenance"/>
    <property type="evidence" value="ECO:0007669"/>
    <property type="project" value="TreeGrafter"/>
</dbReference>
<evidence type="ECO:0000313" key="9">
    <source>
        <dbReference type="EMBL" id="GLD65254.1"/>
    </source>
</evidence>
<evidence type="ECO:0000256" key="1">
    <source>
        <dbReference type="ARBA" id="ARBA00004123"/>
    </source>
</evidence>
<keyword evidence="6" id="KW-0131">Cell cycle</keyword>
<evidence type="ECO:0000256" key="3">
    <source>
        <dbReference type="ARBA" id="ARBA00022454"/>
    </source>
</evidence>
<name>A0AAD3N3R9_LATJO</name>
<feature type="domain" description="Telomere-associated protein Rif1 N-terminal" evidence="7">
    <location>
        <begin position="1"/>
        <end position="65"/>
    </location>
</feature>
<evidence type="ECO:0000256" key="4">
    <source>
        <dbReference type="ARBA" id="ARBA00022895"/>
    </source>
</evidence>
<dbReference type="Pfam" id="PF12231">
    <property type="entry name" value="Rif1_N"/>
    <property type="match status" value="1"/>
</dbReference>
<comment type="caution">
    <text evidence="8">The sequence shown here is derived from an EMBL/GenBank/DDBJ whole genome shotgun (WGS) entry which is preliminary data.</text>
</comment>
<reference evidence="8" key="1">
    <citation type="submission" date="2022-08" db="EMBL/GenBank/DDBJ databases">
        <title>Genome sequencing of akame (Lates japonicus).</title>
        <authorList>
            <person name="Hashiguchi Y."/>
            <person name="Takahashi H."/>
        </authorList>
    </citation>
    <scope>NUCLEOTIDE SEQUENCE</scope>
    <source>
        <strain evidence="8">Kochi</strain>
    </source>
</reference>
<keyword evidence="3" id="KW-0158">Chromosome</keyword>
<dbReference type="PANTHER" id="PTHR22928:SF3">
    <property type="entry name" value="TELOMERE-ASSOCIATED PROTEIN RIF1"/>
    <property type="match status" value="1"/>
</dbReference>
<dbReference type="AlphaFoldDB" id="A0AAD3N3R9"/>